<sequence>MTLAPTMPSPSAPEPGGPGPSHPPSCSGIPAHISRGWASDVHRAPRPIIPARSPSSGWDAGSVAVSAPGLTRAP</sequence>
<dbReference type="EMBL" id="JAQQWK010000011">
    <property type="protein sequence ID" value="KAK8024518.1"/>
    <property type="molecule type" value="Genomic_DNA"/>
</dbReference>
<comment type="caution">
    <text evidence="2">The sequence shown here is derived from an EMBL/GenBank/DDBJ whole genome shotgun (WGS) entry which is preliminary data.</text>
</comment>
<evidence type="ECO:0000313" key="2">
    <source>
        <dbReference type="EMBL" id="KAK8024518.1"/>
    </source>
</evidence>
<feature type="region of interest" description="Disordered" evidence="1">
    <location>
        <begin position="1"/>
        <end position="74"/>
    </location>
</feature>
<keyword evidence="3" id="KW-1185">Reference proteome</keyword>
<proteinExistence type="predicted"/>
<reference evidence="2 3" key="1">
    <citation type="submission" date="2023-01" db="EMBL/GenBank/DDBJ databases">
        <title>Analysis of 21 Apiospora genomes using comparative genomics revels a genus with tremendous synthesis potential of carbohydrate active enzymes and secondary metabolites.</title>
        <authorList>
            <person name="Sorensen T."/>
        </authorList>
    </citation>
    <scope>NUCLEOTIDE SEQUENCE [LARGE SCALE GENOMIC DNA]</scope>
    <source>
        <strain evidence="2 3">CBS 33761</strain>
    </source>
</reference>
<evidence type="ECO:0000256" key="1">
    <source>
        <dbReference type="SAM" id="MobiDB-lite"/>
    </source>
</evidence>
<evidence type="ECO:0000313" key="3">
    <source>
        <dbReference type="Proteomes" id="UP001444661"/>
    </source>
</evidence>
<dbReference type="Proteomes" id="UP001444661">
    <property type="component" value="Unassembled WGS sequence"/>
</dbReference>
<name>A0ABR1S394_9PEZI</name>
<organism evidence="2 3">
    <name type="scientific">Apiospora rasikravindrae</name>
    <dbReference type="NCBI Taxonomy" id="990691"/>
    <lineage>
        <taxon>Eukaryota</taxon>
        <taxon>Fungi</taxon>
        <taxon>Dikarya</taxon>
        <taxon>Ascomycota</taxon>
        <taxon>Pezizomycotina</taxon>
        <taxon>Sordariomycetes</taxon>
        <taxon>Xylariomycetidae</taxon>
        <taxon>Amphisphaeriales</taxon>
        <taxon>Apiosporaceae</taxon>
        <taxon>Apiospora</taxon>
    </lineage>
</organism>
<protein>
    <submittedName>
        <fullName evidence="2">Uncharacterized protein</fullName>
    </submittedName>
</protein>
<feature type="compositionally biased region" description="Pro residues" evidence="1">
    <location>
        <begin position="7"/>
        <end position="23"/>
    </location>
</feature>
<accession>A0ABR1S394</accession>
<gene>
    <name evidence="2" type="ORF">PG993_012584</name>
</gene>